<dbReference type="Proteomes" id="UP000251002">
    <property type="component" value="Unassembled WGS sequence"/>
</dbReference>
<evidence type="ECO:0000313" key="2">
    <source>
        <dbReference type="Proteomes" id="UP000251002"/>
    </source>
</evidence>
<proteinExistence type="predicted"/>
<accession>A0A365KQZ4</accession>
<keyword evidence="2" id="KW-1185">Reference proteome</keyword>
<dbReference type="EMBL" id="QLZR01000006">
    <property type="protein sequence ID" value="RAZ75570.1"/>
    <property type="molecule type" value="Genomic_DNA"/>
</dbReference>
<sequence>MGNQVTIIDYTEQGNSIYVNLEVLDAGQDKIYAEEVRFLDDLLYGDLVHAKRSPLTDGCREETIQYLRNYFNR</sequence>
<comment type="caution">
    <text evidence="1">The sequence shown here is derived from an EMBL/GenBank/DDBJ whole genome shotgun (WGS) entry which is preliminary data.</text>
</comment>
<dbReference type="RefSeq" id="WP_112224379.1">
    <property type="nucleotide sequence ID" value="NZ_CP047673.1"/>
</dbReference>
<evidence type="ECO:0000313" key="1">
    <source>
        <dbReference type="EMBL" id="RAZ75570.1"/>
    </source>
</evidence>
<organism evidence="1 2">
    <name type="scientific">Planococcus halotolerans</name>
    <dbReference type="NCBI Taxonomy" id="2233542"/>
    <lineage>
        <taxon>Bacteria</taxon>
        <taxon>Bacillati</taxon>
        <taxon>Bacillota</taxon>
        <taxon>Bacilli</taxon>
        <taxon>Bacillales</taxon>
        <taxon>Caryophanaceae</taxon>
        <taxon>Planococcus</taxon>
    </lineage>
</organism>
<dbReference type="AlphaFoldDB" id="A0A365KQZ4"/>
<gene>
    <name evidence="1" type="ORF">DP120_13690</name>
</gene>
<reference evidence="1 2" key="1">
    <citation type="submission" date="2018-06" db="EMBL/GenBank/DDBJ databases">
        <title>The draft genome sequences of strains SCU63 and S1.</title>
        <authorList>
            <person name="Gan L."/>
        </authorList>
    </citation>
    <scope>NUCLEOTIDE SEQUENCE [LARGE SCALE GENOMIC DNA]</scope>
    <source>
        <strain evidence="1 2">SCU63</strain>
    </source>
</reference>
<protein>
    <submittedName>
        <fullName evidence="1">Uncharacterized protein</fullName>
    </submittedName>
</protein>
<name>A0A365KQZ4_9BACL</name>